<dbReference type="InterPro" id="IPR013094">
    <property type="entry name" value="AB_hydrolase_3"/>
</dbReference>
<dbReference type="EMBL" id="JACGWM010000006">
    <property type="protein sequence ID" value="KAL0368059.1"/>
    <property type="molecule type" value="Genomic_DNA"/>
</dbReference>
<evidence type="ECO:0000259" key="2">
    <source>
        <dbReference type="Pfam" id="PF07859"/>
    </source>
</evidence>
<organism evidence="3">
    <name type="scientific">Sesamum calycinum</name>
    <dbReference type="NCBI Taxonomy" id="2727403"/>
    <lineage>
        <taxon>Eukaryota</taxon>
        <taxon>Viridiplantae</taxon>
        <taxon>Streptophyta</taxon>
        <taxon>Embryophyta</taxon>
        <taxon>Tracheophyta</taxon>
        <taxon>Spermatophyta</taxon>
        <taxon>Magnoliopsida</taxon>
        <taxon>eudicotyledons</taxon>
        <taxon>Gunneridae</taxon>
        <taxon>Pentapetalae</taxon>
        <taxon>asterids</taxon>
        <taxon>lamiids</taxon>
        <taxon>Lamiales</taxon>
        <taxon>Pedaliaceae</taxon>
        <taxon>Sesamum</taxon>
    </lineage>
</organism>
<reference evidence="3" key="1">
    <citation type="submission" date="2020-06" db="EMBL/GenBank/DDBJ databases">
        <authorList>
            <person name="Li T."/>
            <person name="Hu X."/>
            <person name="Zhang T."/>
            <person name="Song X."/>
            <person name="Zhang H."/>
            <person name="Dai N."/>
            <person name="Sheng W."/>
            <person name="Hou X."/>
            <person name="Wei L."/>
        </authorList>
    </citation>
    <scope>NUCLEOTIDE SEQUENCE</scope>
    <source>
        <strain evidence="3">KEN8</strain>
        <tissue evidence="3">Leaf</tissue>
    </source>
</reference>
<dbReference type="Pfam" id="PF07859">
    <property type="entry name" value="Abhydrolase_3"/>
    <property type="match status" value="2"/>
</dbReference>
<protein>
    <submittedName>
        <fullName evidence="3">2-hydroxyisoflavanone dehydratase</fullName>
    </submittedName>
</protein>
<dbReference type="PANTHER" id="PTHR23024">
    <property type="entry name" value="ARYLACETAMIDE DEACETYLASE"/>
    <property type="match status" value="1"/>
</dbReference>
<dbReference type="InterPro" id="IPR050466">
    <property type="entry name" value="Carboxylest/Gibb_receptor"/>
</dbReference>
<sequence>MVAPSKIEVLTDLSPFIKVYTDRLLGTPHVPPSPEDPTTGVASKDTTISPNVSARLYLPKLSDPTQKLPILVYYHGGGFCVESAFSFQYHRYMNILSSKSGALVVSVEYRLAPEHLLPAAYDDSWYALEWVCSHVLDHTHFDKDQWITNHADFNRVFIGGDSAGGNITHNMAMHAGLSLFAYPSAPGGIDNPSINPLADGAPSLSGLGCSKIIVNLAEKDDFTSRGLAYAEEVQKSGWEGKVEVVVVEGEGHCFHITDPETEKAKNLIKRLASFISE</sequence>
<proteinExistence type="inferred from homology"/>
<dbReference type="Gene3D" id="3.40.50.1820">
    <property type="entry name" value="alpha/beta hydrolase"/>
    <property type="match status" value="1"/>
</dbReference>
<dbReference type="InterPro" id="IPR029058">
    <property type="entry name" value="AB_hydrolase_fold"/>
</dbReference>
<evidence type="ECO:0000256" key="1">
    <source>
        <dbReference type="ARBA" id="ARBA00010515"/>
    </source>
</evidence>
<reference evidence="3" key="2">
    <citation type="journal article" date="2024" name="Plant">
        <title>Genomic evolution and insights into agronomic trait innovations of Sesamum species.</title>
        <authorList>
            <person name="Miao H."/>
            <person name="Wang L."/>
            <person name="Qu L."/>
            <person name="Liu H."/>
            <person name="Sun Y."/>
            <person name="Le M."/>
            <person name="Wang Q."/>
            <person name="Wei S."/>
            <person name="Zheng Y."/>
            <person name="Lin W."/>
            <person name="Duan Y."/>
            <person name="Cao H."/>
            <person name="Xiong S."/>
            <person name="Wang X."/>
            <person name="Wei L."/>
            <person name="Li C."/>
            <person name="Ma Q."/>
            <person name="Ju M."/>
            <person name="Zhao R."/>
            <person name="Li G."/>
            <person name="Mu C."/>
            <person name="Tian Q."/>
            <person name="Mei H."/>
            <person name="Zhang T."/>
            <person name="Gao T."/>
            <person name="Zhang H."/>
        </authorList>
    </citation>
    <scope>NUCLEOTIDE SEQUENCE</scope>
    <source>
        <strain evidence="3">KEN8</strain>
    </source>
</reference>
<feature type="domain" description="Alpha/beta hydrolase fold-3" evidence="2">
    <location>
        <begin position="187"/>
        <end position="255"/>
    </location>
</feature>
<dbReference type="GO" id="GO:0016787">
    <property type="term" value="F:hydrolase activity"/>
    <property type="evidence" value="ECO:0007669"/>
    <property type="project" value="InterPro"/>
</dbReference>
<comment type="similarity">
    <text evidence="1">Belongs to the 'GDXG' lipolytic enzyme family.</text>
</comment>
<evidence type="ECO:0000313" key="3">
    <source>
        <dbReference type="EMBL" id="KAL0368059.1"/>
    </source>
</evidence>
<dbReference type="PANTHER" id="PTHR23024:SF551">
    <property type="entry name" value="2-HYDROXYISOFLAVANONE DEHYDRATASE-LIKE"/>
    <property type="match status" value="1"/>
</dbReference>
<name>A0AAW2QJT7_9LAMI</name>
<comment type="caution">
    <text evidence="3">The sequence shown here is derived from an EMBL/GenBank/DDBJ whole genome shotgun (WGS) entry which is preliminary data.</text>
</comment>
<dbReference type="SUPFAM" id="SSF53474">
    <property type="entry name" value="alpha/beta-Hydrolases"/>
    <property type="match status" value="1"/>
</dbReference>
<gene>
    <name evidence="3" type="ORF">Scaly_1024800</name>
</gene>
<accession>A0AAW2QJT7</accession>
<feature type="domain" description="Alpha/beta hydrolase fold-3" evidence="2">
    <location>
        <begin position="71"/>
        <end position="175"/>
    </location>
</feature>
<dbReference type="AlphaFoldDB" id="A0AAW2QJT7"/>